<dbReference type="Gene3D" id="3.10.350.10">
    <property type="entry name" value="LysM domain"/>
    <property type="match status" value="1"/>
</dbReference>
<reference evidence="3" key="1">
    <citation type="submission" date="2022-07" db="EMBL/GenBank/DDBJ databases">
        <authorList>
            <person name="Li W.-J."/>
            <person name="Deng Q.-Q."/>
        </authorList>
    </citation>
    <scope>NUCLEOTIDE SEQUENCE</scope>
    <source>
        <strain evidence="3">SYSU M60031</strain>
    </source>
</reference>
<feature type="domain" description="LysM" evidence="2">
    <location>
        <begin position="2"/>
        <end position="47"/>
    </location>
</feature>
<keyword evidence="4" id="KW-1185">Reference proteome</keyword>
<evidence type="ECO:0000256" key="1">
    <source>
        <dbReference type="SAM" id="MobiDB-lite"/>
    </source>
</evidence>
<accession>A0AA42BNC1</accession>
<feature type="region of interest" description="Disordered" evidence="1">
    <location>
        <begin position="158"/>
        <end position="192"/>
    </location>
</feature>
<dbReference type="SUPFAM" id="SSF54106">
    <property type="entry name" value="LysM domain"/>
    <property type="match status" value="1"/>
</dbReference>
<dbReference type="InterPro" id="IPR014248">
    <property type="entry name" value="Spore_coat_assembly_SafA"/>
</dbReference>
<dbReference type="InterPro" id="IPR018392">
    <property type="entry name" value="LysM"/>
</dbReference>
<feature type="compositionally biased region" description="Polar residues" evidence="1">
    <location>
        <begin position="99"/>
        <end position="131"/>
    </location>
</feature>
<evidence type="ECO:0000313" key="4">
    <source>
        <dbReference type="Proteomes" id="UP001156102"/>
    </source>
</evidence>
<feature type="compositionally biased region" description="Pro residues" evidence="1">
    <location>
        <begin position="158"/>
        <end position="168"/>
    </location>
</feature>
<evidence type="ECO:0000313" key="3">
    <source>
        <dbReference type="EMBL" id="MCP8967301.1"/>
    </source>
</evidence>
<dbReference type="Proteomes" id="UP001156102">
    <property type="component" value="Unassembled WGS sequence"/>
</dbReference>
<organism evidence="3 4">
    <name type="scientific">Ectobacillus ponti</name>
    <dbReference type="NCBI Taxonomy" id="2961894"/>
    <lineage>
        <taxon>Bacteria</taxon>
        <taxon>Bacillati</taxon>
        <taxon>Bacillota</taxon>
        <taxon>Bacilli</taxon>
        <taxon>Bacillales</taxon>
        <taxon>Bacillaceae</taxon>
        <taxon>Ectobacillus</taxon>
    </lineage>
</organism>
<dbReference type="RefSeq" id="WP_254756803.1">
    <property type="nucleotide sequence ID" value="NZ_JANCLT010000001.1"/>
</dbReference>
<dbReference type="NCBIfam" id="TIGR02899">
    <property type="entry name" value="spore_safA"/>
    <property type="match status" value="1"/>
</dbReference>
<dbReference type="AlphaFoldDB" id="A0AA42BNC1"/>
<dbReference type="SMART" id="SM00257">
    <property type="entry name" value="LysM"/>
    <property type="match status" value="1"/>
</dbReference>
<evidence type="ECO:0000259" key="2">
    <source>
        <dbReference type="PROSITE" id="PS51782"/>
    </source>
</evidence>
<dbReference type="CDD" id="cd00118">
    <property type="entry name" value="LysM"/>
    <property type="match status" value="1"/>
</dbReference>
<feature type="compositionally biased region" description="Basic and acidic residues" evidence="1">
    <location>
        <begin position="66"/>
        <end position="80"/>
    </location>
</feature>
<gene>
    <name evidence="3" type="primary">safA</name>
    <name evidence="3" type="ORF">NK662_01950</name>
</gene>
<protein>
    <submittedName>
        <fullName evidence="3">SafA/ExsA family spore coat assembly protein</fullName>
    </submittedName>
</protein>
<dbReference type="InterPro" id="IPR036779">
    <property type="entry name" value="LysM_dom_sf"/>
</dbReference>
<dbReference type="Pfam" id="PF01476">
    <property type="entry name" value="LysM"/>
    <property type="match status" value="1"/>
</dbReference>
<dbReference type="EMBL" id="JANCLT010000001">
    <property type="protein sequence ID" value="MCP8967301.1"/>
    <property type="molecule type" value="Genomic_DNA"/>
</dbReference>
<feature type="region of interest" description="Disordered" evidence="1">
    <location>
        <begin position="50"/>
        <end position="132"/>
    </location>
</feature>
<comment type="caution">
    <text evidence="3">The sequence shown here is derived from an EMBL/GenBank/DDBJ whole genome shotgun (WGS) entry which is preliminary data.</text>
</comment>
<sequence length="591" mass="63438">MKIHIAQKGDSLHKIASKYGVSTDQLKTANSQLSNPDLIMPGMKIKVPSAGSAIKKSSVAGAGSRPPKEYVKEVQVKEPASEPQNLGVTEEEEPVPQAETVTDQPAGQQPTMQQPSKEYQMPAAQQPQKEIQMTAPAQKEVPIMQAPSKEIPVVPAPAAPEAAKPPAPTKDTSKFSVNILPQPPKPPAKGFNVANEFKVGAADNKPEKAAFTLPAASKANTEKPAEKPNNNFNFVAPAAEQKPAADQGMPSFTAPIAAKPAPELVSPAAEKPNMAAPLAAQPNAMVAPAAGKEGTTAPAVNAPLPPATNMPNLFPTADQPMNIPQVPPAMNPPVNMPNLFPAADQSLLNPMANQMPQVSPAMEQPSFANNAPVPGYGSQEAPMMMPSYGGQEVPVVMPAYDNSLMYGQPPYAPQPYPAYQQPMPYMPQPYPAYQQPMPYMPQPYPAYQQPMPYMPQPYPAYQQPYQQETYPAAVQGAYMQPESSSFMMPNHQGPYESSSLQMPGAANNAPFAPYAQDDCGCDEPPAYVPQPTLYAPQPGGMYGQPYYPTYPQAAYYQSMPYVPYAPQPGAPYYRPEQASMFGVPSVEEDED</sequence>
<dbReference type="PROSITE" id="PS51782">
    <property type="entry name" value="LYSM"/>
    <property type="match status" value="1"/>
</dbReference>
<proteinExistence type="predicted"/>
<name>A0AA42BNC1_9BACI</name>